<dbReference type="InterPro" id="IPR026992">
    <property type="entry name" value="DIOX_N"/>
</dbReference>
<dbReference type="Proteomes" id="UP000790787">
    <property type="component" value="Chromosome 18"/>
</dbReference>
<comment type="similarity">
    <text evidence="1 6">Belongs to the iron/ascorbate-dependent oxidoreductase family.</text>
</comment>
<evidence type="ECO:0000256" key="1">
    <source>
        <dbReference type="ARBA" id="ARBA00008056"/>
    </source>
</evidence>
<dbReference type="InterPro" id="IPR050295">
    <property type="entry name" value="Plant_2OG-oxidoreductases"/>
</dbReference>
<name>A0A1S4BY87_TOBAC</name>
<keyword evidence="5 6" id="KW-0408">Iron</keyword>
<sequence>MAGLSPITADIGCKLVQEIVKDGDEIPDKYVSKDFQYGAIEEDVPIIDIPVVDMKVLTSSSACGREELGKLQSALSSWGCFQFQAINHGIEESIIDEVHKASRQFFDLSMEEKQKYGRAADDMDGYGNDMVLSENQTLDWTDRIYLLVHPEDERKLKYWPENPKSFREILEEYSSRLKLIAEELLKSMARCLNLPDDRFLKQYGDRPVIYARFNFYPPCPRPKLVRGLKSHADGSAITILLQDKEVEGLQILKDNKWYRVPIMPYAFLVNVGDQVEIMSNGLLKSPVHRAVTNSEKERISVATFFSPESGSDIEPVEELIDDKRPRLYKTAKDYLSTYFQYYQQGKRPLDAVKI</sequence>
<dbReference type="RefSeq" id="XP_016493866.1">
    <property type="nucleotide sequence ID" value="XM_016638380.2"/>
</dbReference>
<dbReference type="RefSeq" id="XP_016493866.1">
    <property type="nucleotide sequence ID" value="XM_016638380.1"/>
</dbReference>
<dbReference type="GO" id="GO:0016706">
    <property type="term" value="F:2-oxoglutarate-dependent dioxygenase activity"/>
    <property type="evidence" value="ECO:0007669"/>
    <property type="project" value="UniProtKB-ARBA"/>
</dbReference>
<evidence type="ECO:0000256" key="4">
    <source>
        <dbReference type="ARBA" id="ARBA00023002"/>
    </source>
</evidence>
<dbReference type="SUPFAM" id="SSF51197">
    <property type="entry name" value="Clavaminate synthase-like"/>
    <property type="match status" value="1"/>
</dbReference>
<dbReference type="Pfam" id="PF14226">
    <property type="entry name" value="DIOX_N"/>
    <property type="match status" value="1"/>
</dbReference>
<dbReference type="SMR" id="A0A1S4BY87"/>
<reference evidence="8" key="1">
    <citation type="journal article" date="2014" name="Nat. Commun.">
        <title>The tobacco genome sequence and its comparison with those of tomato and potato.</title>
        <authorList>
            <person name="Sierro N."/>
            <person name="Battey J.N."/>
            <person name="Ouadi S."/>
            <person name="Bakaher N."/>
            <person name="Bovet L."/>
            <person name="Willig A."/>
            <person name="Goepfert S."/>
            <person name="Peitsch M.C."/>
            <person name="Ivanov N.V."/>
        </authorList>
    </citation>
    <scope>NUCLEOTIDE SEQUENCE [LARGE SCALE GENOMIC DNA]</scope>
</reference>
<dbReference type="GO" id="GO:0046872">
    <property type="term" value="F:metal ion binding"/>
    <property type="evidence" value="ECO:0007669"/>
    <property type="project" value="UniProtKB-KW"/>
</dbReference>
<accession>A0A1S4BY87</accession>
<dbReference type="InterPro" id="IPR044861">
    <property type="entry name" value="IPNS-like_FE2OG_OXY"/>
</dbReference>
<dbReference type="FunFam" id="2.60.120.330:FF:000018">
    <property type="entry name" value="2-oxoglutarate (2OG) and Fe(II)-dependent oxygenase superfamily protein"/>
    <property type="match status" value="1"/>
</dbReference>
<dbReference type="GO" id="GO:0002238">
    <property type="term" value="P:response to molecule of fungal origin"/>
    <property type="evidence" value="ECO:0007669"/>
    <property type="project" value="UniProtKB-ARBA"/>
</dbReference>
<gene>
    <name evidence="9" type="primary">LOC107813158</name>
</gene>
<evidence type="ECO:0000256" key="5">
    <source>
        <dbReference type="ARBA" id="ARBA00023004"/>
    </source>
</evidence>
<evidence type="ECO:0000259" key="7">
    <source>
        <dbReference type="PROSITE" id="PS51471"/>
    </source>
</evidence>
<keyword evidence="4 6" id="KW-0560">Oxidoreductase</keyword>
<evidence type="ECO:0000313" key="9">
    <source>
        <dbReference type="RefSeq" id="XP_016493866.1"/>
    </source>
</evidence>
<keyword evidence="3" id="KW-0847">Vitamin C</keyword>
<dbReference type="GeneID" id="107813158"/>
<dbReference type="GO" id="GO:0009805">
    <property type="term" value="P:coumarin biosynthetic process"/>
    <property type="evidence" value="ECO:0007669"/>
    <property type="project" value="UniProtKB-ARBA"/>
</dbReference>
<dbReference type="PROSITE" id="PS51471">
    <property type="entry name" value="FE2OG_OXY"/>
    <property type="match status" value="1"/>
</dbReference>
<dbReference type="InterPro" id="IPR027443">
    <property type="entry name" value="IPNS-like_sf"/>
</dbReference>
<proteinExistence type="inferred from homology"/>
<dbReference type="InterPro" id="IPR005123">
    <property type="entry name" value="Oxoglu/Fe-dep_dioxygenase_dom"/>
</dbReference>
<feature type="domain" description="Fe2OG dioxygenase" evidence="7">
    <location>
        <begin position="207"/>
        <end position="307"/>
    </location>
</feature>
<dbReference type="AlphaFoldDB" id="A0A1S4BY87"/>
<keyword evidence="2 6" id="KW-0479">Metal-binding</keyword>
<evidence type="ECO:0000313" key="8">
    <source>
        <dbReference type="Proteomes" id="UP000790787"/>
    </source>
</evidence>
<keyword evidence="8" id="KW-1185">Reference proteome</keyword>
<evidence type="ECO:0000256" key="3">
    <source>
        <dbReference type="ARBA" id="ARBA00022896"/>
    </source>
</evidence>
<dbReference type="PaxDb" id="4097-A0A1S4BY87"/>
<dbReference type="PANTHER" id="PTHR47991">
    <property type="entry name" value="OXOGLUTARATE/IRON-DEPENDENT DIOXYGENASE"/>
    <property type="match status" value="1"/>
</dbReference>
<protein>
    <submittedName>
        <fullName evidence="9">Protein LATERAL BRANCHING OXIDOREDUCTASE 1 isoform X1</fullName>
    </submittedName>
    <submittedName>
        <fullName evidence="9">Protein SRG1 isoform X1</fullName>
    </submittedName>
</protein>
<evidence type="ECO:0000256" key="2">
    <source>
        <dbReference type="ARBA" id="ARBA00022723"/>
    </source>
</evidence>
<organism evidence="8 9">
    <name type="scientific">Nicotiana tabacum</name>
    <name type="common">Common tobacco</name>
    <dbReference type="NCBI Taxonomy" id="4097"/>
    <lineage>
        <taxon>Eukaryota</taxon>
        <taxon>Viridiplantae</taxon>
        <taxon>Streptophyta</taxon>
        <taxon>Embryophyta</taxon>
        <taxon>Tracheophyta</taxon>
        <taxon>Spermatophyta</taxon>
        <taxon>Magnoliopsida</taxon>
        <taxon>eudicotyledons</taxon>
        <taxon>Gunneridae</taxon>
        <taxon>Pentapetalae</taxon>
        <taxon>asterids</taxon>
        <taxon>lamiids</taxon>
        <taxon>Solanales</taxon>
        <taxon>Solanaceae</taxon>
        <taxon>Nicotianoideae</taxon>
        <taxon>Nicotianeae</taxon>
        <taxon>Nicotiana</taxon>
    </lineage>
</organism>
<evidence type="ECO:0000256" key="6">
    <source>
        <dbReference type="RuleBase" id="RU003682"/>
    </source>
</evidence>
<dbReference type="OrthoDB" id="288590at2759"/>
<dbReference type="Gene3D" id="2.60.120.330">
    <property type="entry name" value="B-lactam Antibiotic, Isopenicillin N Synthase, Chain"/>
    <property type="match status" value="1"/>
</dbReference>
<dbReference type="GO" id="GO:0031418">
    <property type="term" value="F:L-ascorbic acid binding"/>
    <property type="evidence" value="ECO:0007669"/>
    <property type="project" value="UniProtKB-KW"/>
</dbReference>
<dbReference type="Pfam" id="PF03171">
    <property type="entry name" value="2OG-FeII_Oxy"/>
    <property type="match status" value="1"/>
</dbReference>
<reference evidence="9" key="2">
    <citation type="submission" date="2025-08" db="UniProtKB">
        <authorList>
            <consortium name="RefSeq"/>
        </authorList>
    </citation>
    <scope>IDENTIFICATION</scope>
    <source>
        <tissue evidence="9">Leaf</tissue>
    </source>
</reference>
<dbReference type="KEGG" id="nta:107813158"/>